<dbReference type="EMBL" id="JAWDGP010000795">
    <property type="protein sequence ID" value="KAK3797231.1"/>
    <property type="molecule type" value="Genomic_DNA"/>
</dbReference>
<organism evidence="1 2">
    <name type="scientific">Elysia crispata</name>
    <name type="common">lettuce slug</name>
    <dbReference type="NCBI Taxonomy" id="231223"/>
    <lineage>
        <taxon>Eukaryota</taxon>
        <taxon>Metazoa</taxon>
        <taxon>Spiralia</taxon>
        <taxon>Lophotrochozoa</taxon>
        <taxon>Mollusca</taxon>
        <taxon>Gastropoda</taxon>
        <taxon>Heterobranchia</taxon>
        <taxon>Euthyneura</taxon>
        <taxon>Panpulmonata</taxon>
        <taxon>Sacoglossa</taxon>
        <taxon>Placobranchoidea</taxon>
        <taxon>Plakobranchidae</taxon>
        <taxon>Elysia</taxon>
    </lineage>
</organism>
<name>A0AAE1B1N8_9GAST</name>
<proteinExistence type="predicted"/>
<keyword evidence="2" id="KW-1185">Reference proteome</keyword>
<dbReference type="PANTHER" id="PTHR33539:SF1">
    <property type="entry name" value="UPF0764 PROTEIN C16ORF89"/>
    <property type="match status" value="1"/>
</dbReference>
<dbReference type="GO" id="GO:0005829">
    <property type="term" value="C:cytosol"/>
    <property type="evidence" value="ECO:0007669"/>
    <property type="project" value="TreeGrafter"/>
</dbReference>
<dbReference type="GO" id="GO:0016020">
    <property type="term" value="C:membrane"/>
    <property type="evidence" value="ECO:0007669"/>
    <property type="project" value="TreeGrafter"/>
</dbReference>
<dbReference type="PANTHER" id="PTHR33539">
    <property type="entry name" value="UPF0764 PROTEIN C16ORF89"/>
    <property type="match status" value="1"/>
</dbReference>
<dbReference type="InterPro" id="IPR031751">
    <property type="entry name" value="DUF4735"/>
</dbReference>
<protein>
    <submittedName>
        <fullName evidence="1">Uncharacterized protein</fullName>
    </submittedName>
</protein>
<gene>
    <name evidence="1" type="ORF">RRG08_030457</name>
</gene>
<dbReference type="Proteomes" id="UP001283361">
    <property type="component" value="Unassembled WGS sequence"/>
</dbReference>
<sequence>MSAQPIKITNTATTAVDTKLLKTISTTAVKSFVIGLIIISLTHRPAVSGLHLSRGVDINAVSQPSPVANSTMDFLLRALDGLDKSLSFFQTELKSINLDAVIGTRIVQASLKVLLDRLVRFDLLDSVPSYVISHIKKLRDVAGEVSDLATPYIAANEAEYYNRIGPILSENLFALDYDSRDVMEGALLWAYNRKEEMQEFESDECLAEVFGTRNGVPCDMSNRCWRKMTKLGYNRYSLSHQIFYLEIAEMTGCAKEMQWHLLLQQQPTLTALHDTFCANMLAEANLIADNNFPPKVQDLFMEQAALCGMLGYREFFNSDWLMKILSWQDPQDGCYRWAGWPEERDEDKISDLTVQPSRRLYKREERRVAKDCLCHRTAVAASALSQYVRFVLEVWLDEHLY</sequence>
<evidence type="ECO:0000313" key="1">
    <source>
        <dbReference type="EMBL" id="KAK3797231.1"/>
    </source>
</evidence>
<comment type="caution">
    <text evidence="1">The sequence shown here is derived from an EMBL/GenBank/DDBJ whole genome shotgun (WGS) entry which is preliminary data.</text>
</comment>
<dbReference type="Pfam" id="PF15882">
    <property type="entry name" value="DUF4735"/>
    <property type="match status" value="1"/>
</dbReference>
<dbReference type="AlphaFoldDB" id="A0AAE1B1N8"/>
<reference evidence="1" key="1">
    <citation type="journal article" date="2023" name="G3 (Bethesda)">
        <title>A reference genome for the long-term kleptoplast-retaining sea slug Elysia crispata morphotype clarki.</title>
        <authorList>
            <person name="Eastman K.E."/>
            <person name="Pendleton A.L."/>
            <person name="Shaikh M.A."/>
            <person name="Suttiyut T."/>
            <person name="Ogas R."/>
            <person name="Tomko P."/>
            <person name="Gavelis G."/>
            <person name="Widhalm J.R."/>
            <person name="Wisecaver J.H."/>
        </authorList>
    </citation>
    <scope>NUCLEOTIDE SEQUENCE</scope>
    <source>
        <strain evidence="1">ECLA1</strain>
    </source>
</reference>
<accession>A0AAE1B1N8</accession>
<evidence type="ECO:0000313" key="2">
    <source>
        <dbReference type="Proteomes" id="UP001283361"/>
    </source>
</evidence>